<reference evidence="3" key="1">
    <citation type="submission" date="2021-01" db="EMBL/GenBank/DDBJ databases">
        <authorList>
            <person name="Corre E."/>
            <person name="Pelletier E."/>
            <person name="Niang G."/>
            <person name="Scheremetjew M."/>
            <person name="Finn R."/>
            <person name="Kale V."/>
            <person name="Holt S."/>
            <person name="Cochrane G."/>
            <person name="Meng A."/>
            <person name="Brown T."/>
            <person name="Cohen L."/>
        </authorList>
    </citation>
    <scope>NUCLEOTIDE SEQUENCE</scope>
    <source>
        <strain evidence="3">NY070348D</strain>
    </source>
</reference>
<name>A0A7S2WB85_9STRA</name>
<feature type="coiled-coil region" evidence="1">
    <location>
        <begin position="132"/>
        <end position="159"/>
    </location>
</feature>
<evidence type="ECO:0000313" key="3">
    <source>
        <dbReference type="EMBL" id="CAD9677969.1"/>
    </source>
</evidence>
<dbReference type="EMBL" id="HBHK01009636">
    <property type="protein sequence ID" value="CAD9677969.1"/>
    <property type="molecule type" value="Transcribed_RNA"/>
</dbReference>
<dbReference type="AlphaFoldDB" id="A0A7S2WB85"/>
<evidence type="ECO:0000256" key="2">
    <source>
        <dbReference type="SAM" id="MobiDB-lite"/>
    </source>
</evidence>
<sequence>MSWFLGWRRSFLIREFLSMSLSENYDPSRYIDASRGGPGKENRWAVQREDGTDFGRMPFLDWQTSFSYGSCYPESKGRVAWVNSIRDPVLPGGSTHTQGPDEMKRWAEEVWGNSRLLLRGNSKAVRRAPGERERFGLKYEEWRQNKEQEEEARRICEEERVAAVREKEDQLRKMSASQVNAWKRQKARQARAAARENKLAKRLARKQKKEDEKRKQEYLARYEAQLKERALERQERARRAREAAVEAELRASQLEEERKTAKENAYKVWLERKATQEKQDQERQRKRLAAEAERARQVREAKWAKKAVVLAYSGVV</sequence>
<feature type="region of interest" description="Disordered" evidence="2">
    <location>
        <begin position="270"/>
        <end position="291"/>
    </location>
</feature>
<gene>
    <name evidence="3" type="ORF">QSP1433_LOCUS5993</name>
</gene>
<keyword evidence="1" id="KW-0175">Coiled coil</keyword>
<accession>A0A7S2WB85</accession>
<evidence type="ECO:0000256" key="1">
    <source>
        <dbReference type="SAM" id="Coils"/>
    </source>
</evidence>
<protein>
    <submittedName>
        <fullName evidence="3">Uncharacterized protein</fullName>
    </submittedName>
</protein>
<organism evidence="3">
    <name type="scientific">Mucochytrium quahogii</name>
    <dbReference type="NCBI Taxonomy" id="96639"/>
    <lineage>
        <taxon>Eukaryota</taxon>
        <taxon>Sar</taxon>
        <taxon>Stramenopiles</taxon>
        <taxon>Bigyra</taxon>
        <taxon>Labyrinthulomycetes</taxon>
        <taxon>Thraustochytrida</taxon>
        <taxon>Thraustochytriidae</taxon>
        <taxon>Mucochytrium</taxon>
    </lineage>
</organism>
<proteinExistence type="predicted"/>